<dbReference type="RefSeq" id="WP_008413082.1">
    <property type="nucleotide sequence ID" value="NZ_CAOS01000013.1"/>
</dbReference>
<evidence type="ECO:0008006" key="3">
    <source>
        <dbReference type="Google" id="ProtNLM"/>
    </source>
</evidence>
<sequence length="94" mass="11335">MAEQKELNRVKLIISEDTRHLMEKRHILDEDIQRVINYAEATGSKLLIRHTGHYLAYHRPVSVTYWVEYLPRDDGFMVYNTYSHRMEINEEVKE</sequence>
<accession>K8EKZ2</accession>
<dbReference type="STRING" id="1121428.DESHY_60373"/>
<dbReference type="OrthoDB" id="5241828at2"/>
<keyword evidence="2" id="KW-1185">Reference proteome</keyword>
<gene>
    <name evidence="1" type="ORF">DESHY_60373</name>
</gene>
<organism evidence="1 2">
    <name type="scientific">Desulforamulus hydrothermalis Lam5 = DSM 18033</name>
    <dbReference type="NCBI Taxonomy" id="1121428"/>
    <lineage>
        <taxon>Bacteria</taxon>
        <taxon>Bacillati</taxon>
        <taxon>Bacillota</taxon>
        <taxon>Clostridia</taxon>
        <taxon>Eubacteriales</taxon>
        <taxon>Peptococcaceae</taxon>
        <taxon>Desulforamulus</taxon>
    </lineage>
</organism>
<evidence type="ECO:0000313" key="2">
    <source>
        <dbReference type="Proteomes" id="UP000009315"/>
    </source>
</evidence>
<protein>
    <recommendedName>
        <fullName evidence="3">DUF4258 domain-containing protein</fullName>
    </recommendedName>
</protein>
<dbReference type="EMBL" id="CAOS01000013">
    <property type="protein sequence ID" value="CCO09201.1"/>
    <property type="molecule type" value="Genomic_DNA"/>
</dbReference>
<reference evidence="1 2" key="1">
    <citation type="journal article" date="2013" name="Genome Announc.">
        <title>Genome Sequence of the Sulfate-Reducing Bacterium Desulfotomaculum hydrothermale Lam5(T).</title>
        <authorList>
            <person name="Amin O."/>
            <person name="Fardeau M.L."/>
            <person name="Valette O."/>
            <person name="Hirschler-Rea A."/>
            <person name="Barbe V."/>
            <person name="Medigue C."/>
            <person name="Vacherie B."/>
            <person name="Ollivier B."/>
            <person name="Bertin P.N."/>
            <person name="Dolla A."/>
        </authorList>
    </citation>
    <scope>NUCLEOTIDE SEQUENCE [LARGE SCALE GENOMIC DNA]</scope>
    <source>
        <strain evidence="2">Lam5 / DSM 18033</strain>
    </source>
</reference>
<proteinExistence type="predicted"/>
<name>K8EKZ2_9FIRM</name>
<evidence type="ECO:0000313" key="1">
    <source>
        <dbReference type="EMBL" id="CCO09201.1"/>
    </source>
</evidence>
<dbReference type="Proteomes" id="UP000009315">
    <property type="component" value="Unassembled WGS sequence"/>
</dbReference>
<comment type="caution">
    <text evidence="1">The sequence shown here is derived from an EMBL/GenBank/DDBJ whole genome shotgun (WGS) entry which is preliminary data.</text>
</comment>
<dbReference type="AlphaFoldDB" id="K8EKZ2"/>
<dbReference type="eggNOG" id="COG0247">
    <property type="taxonomic scope" value="Bacteria"/>
</dbReference>